<name>A0A839UX15_9PROT</name>
<dbReference type="Proteomes" id="UP000565205">
    <property type="component" value="Unassembled WGS sequence"/>
</dbReference>
<keyword evidence="3" id="KW-1185">Reference proteome</keyword>
<reference evidence="2 4" key="1">
    <citation type="submission" date="2020-06" db="EMBL/GenBank/DDBJ databases">
        <title>Description of novel acetic acid bacteria.</title>
        <authorList>
            <person name="Sombolestani A."/>
        </authorList>
    </citation>
    <scope>NUCLEOTIDE SEQUENCE [LARGE SCALE GENOMIC DNA]</scope>
    <source>
        <strain evidence="2 4">LMG 26838</strain>
    </source>
</reference>
<dbReference type="Proteomes" id="UP000557688">
    <property type="component" value="Unassembled WGS sequence"/>
</dbReference>
<comment type="caution">
    <text evidence="1">The sequence shown here is derived from an EMBL/GenBank/DDBJ whole genome shotgun (WGS) entry which is preliminary data.</text>
</comment>
<dbReference type="EMBL" id="JABXXQ010000032">
    <property type="protein sequence ID" value="NVN29378.1"/>
    <property type="molecule type" value="Genomic_DNA"/>
</dbReference>
<accession>A0A839UX15</accession>
<evidence type="ECO:0000313" key="4">
    <source>
        <dbReference type="Proteomes" id="UP000565205"/>
    </source>
</evidence>
<sequence>MNPRIVRDIDAALRQGVAIGDEDYYDTDIERRARAYAAYAVTRDMGMYYEKPLREHTPQGAFEMVYTGNFGNMIVGSGDEVVAHWMSVGREEDEDDLWSVGY</sequence>
<evidence type="ECO:0000313" key="3">
    <source>
        <dbReference type="Proteomes" id="UP000557688"/>
    </source>
</evidence>
<dbReference type="RefSeq" id="WP_176622098.1">
    <property type="nucleotide sequence ID" value="NZ_JABXXQ010000032.1"/>
</dbReference>
<proteinExistence type="predicted"/>
<organism evidence="1 3">
    <name type="scientific">Endobacter medicaginis</name>
    <dbReference type="NCBI Taxonomy" id="1181271"/>
    <lineage>
        <taxon>Bacteria</taxon>
        <taxon>Pseudomonadati</taxon>
        <taxon>Pseudomonadota</taxon>
        <taxon>Alphaproteobacteria</taxon>
        <taxon>Acetobacterales</taxon>
        <taxon>Acetobacteraceae</taxon>
        <taxon>Endobacter</taxon>
    </lineage>
</organism>
<gene>
    <name evidence="1" type="ORF">FHR90_000414</name>
    <name evidence="2" type="ORF">HUK83_03360</name>
</gene>
<protein>
    <submittedName>
        <fullName evidence="1">Uncharacterized protein</fullName>
    </submittedName>
</protein>
<dbReference type="AlphaFoldDB" id="A0A839UX15"/>
<evidence type="ECO:0000313" key="1">
    <source>
        <dbReference type="EMBL" id="MBB3172600.1"/>
    </source>
</evidence>
<evidence type="ECO:0000313" key="2">
    <source>
        <dbReference type="EMBL" id="NVN29378.1"/>
    </source>
</evidence>
<reference evidence="1 3" key="2">
    <citation type="submission" date="2020-08" db="EMBL/GenBank/DDBJ databases">
        <title>Genomic Encyclopedia of Type Strains, Phase III (KMG-III): the genomes of soil and plant-associated and newly described type strains.</title>
        <authorList>
            <person name="Whitman W."/>
        </authorList>
    </citation>
    <scope>NUCLEOTIDE SEQUENCE [LARGE SCALE GENOMIC DNA]</scope>
    <source>
        <strain evidence="1 3">CECT 8088</strain>
    </source>
</reference>
<dbReference type="EMBL" id="JACHXV010000002">
    <property type="protein sequence ID" value="MBB3172600.1"/>
    <property type="molecule type" value="Genomic_DNA"/>
</dbReference>